<dbReference type="OrthoDB" id="593427at2"/>
<dbReference type="AlphaFoldDB" id="A0A511XQU3"/>
<reference evidence="1 2" key="1">
    <citation type="submission" date="2019-07" db="EMBL/GenBank/DDBJ databases">
        <title>Whole genome shotgun sequence of Acetobacter oeni NBRC 105207.</title>
        <authorList>
            <person name="Hosoyama A."/>
            <person name="Uohara A."/>
            <person name="Ohji S."/>
            <person name="Ichikawa N."/>
        </authorList>
    </citation>
    <scope>NUCLEOTIDE SEQUENCE [LARGE SCALE GENOMIC DNA]</scope>
    <source>
        <strain evidence="1 2">NBRC 105207</strain>
    </source>
</reference>
<organism evidence="1 2">
    <name type="scientific">Acetobacter oeni</name>
    <dbReference type="NCBI Taxonomy" id="304077"/>
    <lineage>
        <taxon>Bacteria</taxon>
        <taxon>Pseudomonadati</taxon>
        <taxon>Pseudomonadota</taxon>
        <taxon>Alphaproteobacteria</taxon>
        <taxon>Acetobacterales</taxon>
        <taxon>Acetobacteraceae</taxon>
        <taxon>Acetobacter</taxon>
    </lineage>
</organism>
<name>A0A511XQU3_9PROT</name>
<gene>
    <name evidence="1" type="ORF">AOE01nite_35360</name>
</gene>
<accession>A0A511XQU3</accession>
<keyword evidence="2" id="KW-1185">Reference proteome</keyword>
<evidence type="ECO:0008006" key="3">
    <source>
        <dbReference type="Google" id="ProtNLM"/>
    </source>
</evidence>
<dbReference type="EMBL" id="BJYG01000090">
    <property type="protein sequence ID" value="GEN65312.1"/>
    <property type="molecule type" value="Genomic_DNA"/>
</dbReference>
<comment type="caution">
    <text evidence="1">The sequence shown here is derived from an EMBL/GenBank/DDBJ whole genome shotgun (WGS) entry which is preliminary data.</text>
</comment>
<sequence>MPTKGLEVVMSPRIMANFGLSYDSDQFCDNFSLHYAGPQSVTLVNDERRLGDVSDTLTIGYRFKPFLYAKIPTFRMNFTNLTGSIVRTGPTGVTTNTQTMPCSTALPSPVPVALPTSSNRAFR</sequence>
<evidence type="ECO:0000313" key="2">
    <source>
        <dbReference type="Proteomes" id="UP000321746"/>
    </source>
</evidence>
<proteinExistence type="predicted"/>
<evidence type="ECO:0000313" key="1">
    <source>
        <dbReference type="EMBL" id="GEN65312.1"/>
    </source>
</evidence>
<dbReference type="Proteomes" id="UP000321746">
    <property type="component" value="Unassembled WGS sequence"/>
</dbReference>
<protein>
    <recommendedName>
        <fullName evidence="3">TonB-dependent receptor-like beta-barrel domain-containing protein</fullName>
    </recommendedName>
</protein>
<dbReference type="RefSeq" id="WP_146892951.1">
    <property type="nucleotide sequence ID" value="NZ_WOTA01000022.1"/>
</dbReference>